<protein>
    <recommendedName>
        <fullName evidence="3">Methyltransferase type 11 domain-containing protein</fullName>
    </recommendedName>
</protein>
<organism evidence="1 2">
    <name type="scientific">Falsiroseomonas frigidaquae</name>
    <dbReference type="NCBI Taxonomy" id="487318"/>
    <lineage>
        <taxon>Bacteria</taxon>
        <taxon>Pseudomonadati</taxon>
        <taxon>Pseudomonadota</taxon>
        <taxon>Alphaproteobacteria</taxon>
        <taxon>Acetobacterales</taxon>
        <taxon>Roseomonadaceae</taxon>
        <taxon>Falsiroseomonas</taxon>
    </lineage>
</organism>
<keyword evidence="2" id="KW-1185">Reference proteome</keyword>
<accession>A0ABX1F8N0</accession>
<evidence type="ECO:0000313" key="2">
    <source>
        <dbReference type="Proteomes" id="UP000765160"/>
    </source>
</evidence>
<dbReference type="InterPro" id="IPR029063">
    <property type="entry name" value="SAM-dependent_MTases_sf"/>
</dbReference>
<dbReference type="EMBL" id="JAAVTX010000012">
    <property type="protein sequence ID" value="NKE48653.1"/>
    <property type="molecule type" value="Genomic_DNA"/>
</dbReference>
<comment type="caution">
    <text evidence="1">The sequence shown here is derived from an EMBL/GenBank/DDBJ whole genome shotgun (WGS) entry which is preliminary data.</text>
</comment>
<evidence type="ECO:0000313" key="1">
    <source>
        <dbReference type="EMBL" id="NKE48653.1"/>
    </source>
</evidence>
<proteinExistence type="predicted"/>
<sequence>MVITPTFGGATSKAFCPYCGAGVVTDMQCDGCGSTVADRILWVMVTELKLLQAGGAVLHHMPTAVSARRFYALLGSNYHPTVVPGMAAPTGELPFHEFEPAGQAEALAPNSYGLIIIANGLMDIGAAVPAVLESLSQALRPGGSLLFGGDIVDEQGRVISAPLAAAASPGTETPSFASIVRRQFGRECRVRLGQQIRDRVVEAAGLSPSQLRRVTPQSLFWYQS</sequence>
<reference evidence="1 2" key="1">
    <citation type="submission" date="2020-03" db="EMBL/GenBank/DDBJ databases">
        <title>Roseomonas selenitidurans sp. nov. isolated from soil.</title>
        <authorList>
            <person name="Liu H."/>
        </authorList>
    </citation>
    <scope>NUCLEOTIDE SEQUENCE [LARGE SCALE GENOMIC DNA]</scope>
    <source>
        <strain evidence="1 2">JCM 15073</strain>
    </source>
</reference>
<evidence type="ECO:0008006" key="3">
    <source>
        <dbReference type="Google" id="ProtNLM"/>
    </source>
</evidence>
<dbReference type="SUPFAM" id="SSF53335">
    <property type="entry name" value="S-adenosyl-L-methionine-dependent methyltransferases"/>
    <property type="match status" value="1"/>
</dbReference>
<dbReference type="RefSeq" id="WP_168055262.1">
    <property type="nucleotide sequence ID" value="NZ_JAATJR010000012.1"/>
</dbReference>
<dbReference type="Proteomes" id="UP000765160">
    <property type="component" value="Unassembled WGS sequence"/>
</dbReference>
<gene>
    <name evidence="1" type="ORF">HB662_28060</name>
</gene>
<name>A0ABX1F8N0_9PROT</name>